<feature type="compositionally biased region" description="Polar residues" evidence="6">
    <location>
        <begin position="679"/>
        <end position="691"/>
    </location>
</feature>
<evidence type="ECO:0000256" key="3">
    <source>
        <dbReference type="ARBA" id="ARBA00023242"/>
    </source>
</evidence>
<evidence type="ECO:0000256" key="2">
    <source>
        <dbReference type="ARBA" id="ARBA00023155"/>
    </source>
</evidence>
<dbReference type="Pfam" id="PF00046">
    <property type="entry name" value="Homeodomain"/>
    <property type="match status" value="1"/>
</dbReference>
<feature type="compositionally biased region" description="Basic and acidic residues" evidence="6">
    <location>
        <begin position="364"/>
        <end position="394"/>
    </location>
</feature>
<dbReference type="PROSITE" id="PS00027">
    <property type="entry name" value="HOMEOBOX_1"/>
    <property type="match status" value="1"/>
</dbReference>
<dbReference type="PANTHER" id="PTHR10390:SF64">
    <property type="entry name" value="HOMEOBOX PROTEIN SIX4-RELATED"/>
    <property type="match status" value="1"/>
</dbReference>
<evidence type="ECO:0000259" key="7">
    <source>
        <dbReference type="PROSITE" id="PS50071"/>
    </source>
</evidence>
<organism evidence="8 9">
    <name type="scientific">Ataeniobius toweri</name>
    <dbReference type="NCBI Taxonomy" id="208326"/>
    <lineage>
        <taxon>Eukaryota</taxon>
        <taxon>Metazoa</taxon>
        <taxon>Chordata</taxon>
        <taxon>Craniata</taxon>
        <taxon>Vertebrata</taxon>
        <taxon>Euteleostomi</taxon>
        <taxon>Actinopterygii</taxon>
        <taxon>Neopterygii</taxon>
        <taxon>Teleostei</taxon>
        <taxon>Neoteleostei</taxon>
        <taxon>Acanthomorphata</taxon>
        <taxon>Ovalentaria</taxon>
        <taxon>Atherinomorphae</taxon>
        <taxon>Cyprinodontiformes</taxon>
        <taxon>Goodeidae</taxon>
        <taxon>Ataeniobius</taxon>
    </lineage>
</organism>
<dbReference type="InterPro" id="IPR009057">
    <property type="entry name" value="Homeodomain-like_sf"/>
</dbReference>
<keyword evidence="9" id="KW-1185">Reference proteome</keyword>
<comment type="subcellular location">
    <subcellularLocation>
        <location evidence="4 5">Nucleus</location>
    </subcellularLocation>
</comment>
<feature type="DNA-binding region" description="Homeobox" evidence="4">
    <location>
        <begin position="318"/>
        <end position="368"/>
    </location>
</feature>
<feature type="compositionally biased region" description="Low complexity" evidence="6">
    <location>
        <begin position="692"/>
        <end position="707"/>
    </location>
</feature>
<dbReference type="CDD" id="cd00086">
    <property type="entry name" value="homeodomain"/>
    <property type="match status" value="1"/>
</dbReference>
<reference evidence="8 9" key="1">
    <citation type="submission" date="2021-07" db="EMBL/GenBank/DDBJ databases">
        <authorList>
            <person name="Palmer J.M."/>
        </authorList>
    </citation>
    <scope>NUCLEOTIDE SEQUENCE [LARGE SCALE GENOMIC DNA]</scope>
    <source>
        <strain evidence="8 9">AT_MEX2019</strain>
        <tissue evidence="8">Muscle</tissue>
    </source>
</reference>
<evidence type="ECO:0000256" key="6">
    <source>
        <dbReference type="SAM" id="MobiDB-lite"/>
    </source>
</evidence>
<feature type="region of interest" description="Disordered" evidence="6">
    <location>
        <begin position="357"/>
        <end position="421"/>
    </location>
</feature>
<comment type="caution">
    <text evidence="8">The sequence shown here is derived from an EMBL/GenBank/DDBJ whole genome shotgun (WGS) entry which is preliminary data.</text>
</comment>
<evidence type="ECO:0000313" key="8">
    <source>
        <dbReference type="EMBL" id="MED6238469.1"/>
    </source>
</evidence>
<feature type="compositionally biased region" description="Polar residues" evidence="6">
    <location>
        <begin position="73"/>
        <end position="84"/>
    </location>
</feature>
<gene>
    <name evidence="8" type="ORF">ATANTOWER_022266</name>
</gene>
<protein>
    <recommendedName>
        <fullName evidence="7">Homeobox domain-containing protein</fullName>
    </recommendedName>
</protein>
<evidence type="ECO:0000256" key="4">
    <source>
        <dbReference type="PROSITE-ProRule" id="PRU00108"/>
    </source>
</evidence>
<feature type="region of interest" description="Disordered" evidence="6">
    <location>
        <begin position="679"/>
        <end position="710"/>
    </location>
</feature>
<dbReference type="Pfam" id="PF16878">
    <property type="entry name" value="SIX1_SD"/>
    <property type="match status" value="1"/>
</dbReference>
<dbReference type="Proteomes" id="UP001345963">
    <property type="component" value="Unassembled WGS sequence"/>
</dbReference>
<dbReference type="InterPro" id="IPR031701">
    <property type="entry name" value="SIX1_SD"/>
</dbReference>
<feature type="domain" description="Homeobox" evidence="7">
    <location>
        <begin position="316"/>
        <end position="367"/>
    </location>
</feature>
<evidence type="ECO:0000256" key="5">
    <source>
        <dbReference type="RuleBase" id="RU000682"/>
    </source>
</evidence>
<accession>A0ABU7AL95</accession>
<keyword evidence="3 4" id="KW-0539">Nucleus</keyword>
<dbReference type="SMART" id="SM00389">
    <property type="entry name" value="HOX"/>
    <property type="match status" value="1"/>
</dbReference>
<dbReference type="InterPro" id="IPR017970">
    <property type="entry name" value="Homeobox_CS"/>
</dbReference>
<sequence>MQLLRTEATKTSHSHDPRKTHLPQVSTGNKALLEASRRTAESQTFAHQLRLLLPHGALSGQWRGSPSDRPQRISLQPQSPQSKSHVGRKRGERYLFTAAVRYPIRFAWRGGNLIERGGVTLPGKARTKKMSSSSAGEVTAVNDIKKENVKEVDTRESIKLLALDSAELSMERTAPNADAVRTELLVNAASSLAFSPEQVACVCEALQQGGNVDRLARFLWSLPQSDLLRGNESILKAQALVAFHQARYQELYSILENHSFSPSNHTFLQELWYKARYTEAEKARGRPLGAVDKYRIRRKYPLPRTIWDGEETVYCFKERSRNALKDLYNQNRYPSPAEKRNLAKITGLSLTQVSNWFKNRRQRDRNPSEAQSKSESDGNHSTEDESSKGQEELSPRPLSNSSDGVITHGSLPAQTGPLDGGVVIQQIGDTKMSTGSSGGGVYNGSLAATNTSSTVFHNGGSSYLHSPGNILFNGLNLGIQPLAFNHLRMPGGVLLGGSGGDMHMQTGQEKGLGSAEESLLQYSSYSGCVNGSEVKLEGVHTMAAQNGGSSVLTFSSPSGALQLGSYNLVQVPSGIPDHDGSSLLNSDVGLPPLQLPSASSSSTITQQGNMSLNSAVVSSSSEDSFQPQDKLTMASLHHNTVLYSMSNQTAIKKEPLDGRIYSSYHSGLHLDPSDHISYTATDSGQISSSHGTTSATDATAVSSSSSDPEVYTTLTNSTPLMAQTDPDTHHHLQPAEYLGTHEVHRGAPSSHLMGPGMNSDYMNLSESKADGSGPGGMNELVRVMCGELEAAEGKELAKLHTVQMDEDMSDL</sequence>
<dbReference type="EMBL" id="JAHUTI010020154">
    <property type="protein sequence ID" value="MED6238469.1"/>
    <property type="molecule type" value="Genomic_DNA"/>
</dbReference>
<keyword evidence="1 4" id="KW-0238">DNA-binding</keyword>
<feature type="compositionally biased region" description="Basic and acidic residues" evidence="6">
    <location>
        <begin position="7"/>
        <end position="19"/>
    </location>
</feature>
<evidence type="ECO:0000256" key="1">
    <source>
        <dbReference type="ARBA" id="ARBA00023125"/>
    </source>
</evidence>
<feature type="region of interest" description="Disordered" evidence="6">
    <location>
        <begin position="745"/>
        <end position="774"/>
    </location>
</feature>
<name>A0ABU7AL95_9TELE</name>
<dbReference type="InterPro" id="IPR001356">
    <property type="entry name" value="HD"/>
</dbReference>
<proteinExistence type="predicted"/>
<feature type="region of interest" description="Disordered" evidence="6">
    <location>
        <begin position="60"/>
        <end position="89"/>
    </location>
</feature>
<keyword evidence="2 4" id="KW-0371">Homeobox</keyword>
<dbReference type="PANTHER" id="PTHR10390">
    <property type="entry name" value="HOMEOBOX PROTEIN SIX"/>
    <property type="match status" value="1"/>
</dbReference>
<evidence type="ECO:0000313" key="9">
    <source>
        <dbReference type="Proteomes" id="UP001345963"/>
    </source>
</evidence>
<dbReference type="PROSITE" id="PS50071">
    <property type="entry name" value="HOMEOBOX_2"/>
    <property type="match status" value="1"/>
</dbReference>
<dbReference type="SUPFAM" id="SSF46689">
    <property type="entry name" value="Homeodomain-like"/>
    <property type="match status" value="1"/>
</dbReference>
<dbReference type="Gene3D" id="1.10.10.60">
    <property type="entry name" value="Homeodomain-like"/>
    <property type="match status" value="1"/>
</dbReference>
<feature type="region of interest" description="Disordered" evidence="6">
    <location>
        <begin position="1"/>
        <end position="27"/>
    </location>
</feature>